<keyword evidence="7" id="KW-0458">Lysosome</keyword>
<feature type="transmembrane region" description="Helical" evidence="7">
    <location>
        <begin position="119"/>
        <end position="140"/>
    </location>
</feature>
<keyword evidence="5 7" id="KW-1133">Transmembrane helix</keyword>
<keyword evidence="9" id="KW-1185">Reference proteome</keyword>
<feature type="transmembrane region" description="Helical" evidence="7">
    <location>
        <begin position="92"/>
        <end position="112"/>
    </location>
</feature>
<evidence type="ECO:0000313" key="9">
    <source>
        <dbReference type="Proteomes" id="UP000225706"/>
    </source>
</evidence>
<comment type="caution">
    <text evidence="8">The sequence shown here is derived from an EMBL/GenBank/DDBJ whole genome shotgun (WGS) entry which is preliminary data.</text>
</comment>
<feature type="transmembrane region" description="Helical" evidence="7">
    <location>
        <begin position="352"/>
        <end position="371"/>
    </location>
</feature>
<evidence type="ECO:0000256" key="4">
    <source>
        <dbReference type="ARBA" id="ARBA00022692"/>
    </source>
</evidence>
<dbReference type="Gene3D" id="1.20.1250.20">
    <property type="entry name" value="MFS general substrate transporter like domains"/>
    <property type="match status" value="1"/>
</dbReference>
<dbReference type="GO" id="GO:0005765">
    <property type="term" value="C:lysosomal membrane"/>
    <property type="evidence" value="ECO:0007669"/>
    <property type="project" value="UniProtKB-SubCell"/>
</dbReference>
<evidence type="ECO:0000256" key="5">
    <source>
        <dbReference type="ARBA" id="ARBA00022989"/>
    </source>
</evidence>
<feature type="transmembrane region" description="Helical" evidence="7">
    <location>
        <begin position="65"/>
        <end position="86"/>
    </location>
</feature>
<evidence type="ECO:0000256" key="2">
    <source>
        <dbReference type="ARBA" id="ARBA00007467"/>
    </source>
</evidence>
<dbReference type="PANTHER" id="PTHR10981:SF0">
    <property type="entry name" value="BATTENIN"/>
    <property type="match status" value="1"/>
</dbReference>
<evidence type="ECO:0000256" key="6">
    <source>
        <dbReference type="ARBA" id="ARBA00023136"/>
    </source>
</evidence>
<reference evidence="9" key="1">
    <citation type="journal article" date="2017" name="bioRxiv">
        <title>Comparative analysis of the genomes of Stylophora pistillata and Acropora digitifera provides evidence for extensive differences between species of corals.</title>
        <authorList>
            <person name="Voolstra C.R."/>
            <person name="Li Y."/>
            <person name="Liew Y.J."/>
            <person name="Baumgarten S."/>
            <person name="Zoccola D."/>
            <person name="Flot J.-F."/>
            <person name="Tambutte S."/>
            <person name="Allemand D."/>
            <person name="Aranda M."/>
        </authorList>
    </citation>
    <scope>NUCLEOTIDE SEQUENCE [LARGE SCALE GENOMIC DNA]</scope>
</reference>
<protein>
    <recommendedName>
        <fullName evidence="7">Battenin</fullName>
    </recommendedName>
</protein>
<feature type="transmembrane region" description="Helical" evidence="7">
    <location>
        <begin position="392"/>
        <end position="411"/>
    </location>
</feature>
<accession>A0A2B4RDC8</accession>
<keyword evidence="6 7" id="KW-0472">Membrane</keyword>
<keyword evidence="4 7" id="KW-0812">Transmembrane</keyword>
<dbReference type="Proteomes" id="UP000225706">
    <property type="component" value="Unassembled WGS sequence"/>
</dbReference>
<dbReference type="InterPro" id="IPR003492">
    <property type="entry name" value="Battenin_disease_Cln3"/>
</dbReference>
<sequence length="446" mass="50085">MWGRIKEIFCYFSPNVGSRETDPSSSASWVNTLCFFIFGTLSFFNQELLYTASEDILSGRKLPTATILVCFVTPLMVTKIFAPWFIQKIPYLVKASFIVLCMTFGLALIVFVEDIRAKLVGIALNAMATGVSEVVFLALTSFYPQIAISSFVAGTGTASLISPLYYTSLTTWGCVSPKTAIMITIPLPVLILVFYAVLDKEYIVSAAYTKPTEHEAVEYSMVGSTNPDTEQTPTVPQRQPCGEKLRIGARILPFIIPLFVSFFAEYMSNSSVVTTIAFPKSHIHPRDHFLYYSLSYRIGKFIGRSYLFVFACLPPEATDFLKCDRTWILAALEMLHLVFFLLESWYHFLPYIWIMISLCSTLGLFAGMIVLHSPHAVARYTTPEEREFALGLLTVGNAIGGFLAGLVGLFMEPYLENECIQHFSASREFCFTRMRNTTGWDSNFHC</sequence>
<name>A0A2B4RDC8_STYPI</name>
<feature type="transmembrane region" description="Helical" evidence="7">
    <location>
        <begin position="26"/>
        <end position="44"/>
    </location>
</feature>
<dbReference type="EMBL" id="LSMT01000552">
    <property type="protein sequence ID" value="PFX16364.1"/>
    <property type="molecule type" value="Genomic_DNA"/>
</dbReference>
<dbReference type="InterPro" id="IPR036259">
    <property type="entry name" value="MFS_trans_sf"/>
</dbReference>
<feature type="transmembrane region" description="Helical" evidence="7">
    <location>
        <begin position="327"/>
        <end position="346"/>
    </location>
</feature>
<feature type="transmembrane region" description="Helical" evidence="7">
    <location>
        <begin position="146"/>
        <end position="167"/>
    </location>
</feature>
<dbReference type="Pfam" id="PF02487">
    <property type="entry name" value="CLN3"/>
    <property type="match status" value="1"/>
</dbReference>
<feature type="transmembrane region" description="Helical" evidence="7">
    <location>
        <begin position="179"/>
        <end position="198"/>
    </location>
</feature>
<dbReference type="GO" id="GO:0051453">
    <property type="term" value="P:regulation of intracellular pH"/>
    <property type="evidence" value="ECO:0007669"/>
    <property type="project" value="TreeGrafter"/>
</dbReference>
<dbReference type="PRINTS" id="PR01315">
    <property type="entry name" value="BATTENIN"/>
</dbReference>
<evidence type="ECO:0000256" key="1">
    <source>
        <dbReference type="ARBA" id="ARBA00004127"/>
    </source>
</evidence>
<feature type="transmembrane region" description="Helical" evidence="7">
    <location>
        <begin position="247"/>
        <end position="264"/>
    </location>
</feature>
<keyword evidence="3" id="KW-0813">Transport</keyword>
<dbReference type="AlphaFoldDB" id="A0A2B4RDC8"/>
<gene>
    <name evidence="8" type="primary">BTN1</name>
    <name evidence="8" type="ORF">AWC38_SpisGene19365</name>
</gene>
<evidence type="ECO:0000256" key="3">
    <source>
        <dbReference type="ARBA" id="ARBA00022448"/>
    </source>
</evidence>
<dbReference type="SUPFAM" id="SSF103473">
    <property type="entry name" value="MFS general substrate transporter"/>
    <property type="match status" value="1"/>
</dbReference>
<evidence type="ECO:0000313" key="8">
    <source>
        <dbReference type="EMBL" id="PFX16364.1"/>
    </source>
</evidence>
<comment type="similarity">
    <text evidence="2 7">Belongs to the battenin family.</text>
</comment>
<organism evidence="8 9">
    <name type="scientific">Stylophora pistillata</name>
    <name type="common">Smooth cauliflower coral</name>
    <dbReference type="NCBI Taxonomy" id="50429"/>
    <lineage>
        <taxon>Eukaryota</taxon>
        <taxon>Metazoa</taxon>
        <taxon>Cnidaria</taxon>
        <taxon>Anthozoa</taxon>
        <taxon>Hexacorallia</taxon>
        <taxon>Scleractinia</taxon>
        <taxon>Astrocoeniina</taxon>
        <taxon>Pocilloporidae</taxon>
        <taxon>Stylophora</taxon>
    </lineage>
</organism>
<dbReference type="PANTHER" id="PTHR10981">
    <property type="entry name" value="BATTENIN"/>
    <property type="match status" value="1"/>
</dbReference>
<dbReference type="GO" id="GO:0012505">
    <property type="term" value="C:endomembrane system"/>
    <property type="evidence" value="ECO:0007669"/>
    <property type="project" value="UniProtKB-SubCell"/>
</dbReference>
<comment type="subcellular location">
    <subcellularLocation>
        <location evidence="1">Endomembrane system</location>
        <topology evidence="1">Multi-pass membrane protein</topology>
    </subcellularLocation>
    <subcellularLocation>
        <location evidence="7">Lysosome membrane</location>
        <topology evidence="7">Multi-pass membrane protein</topology>
    </subcellularLocation>
</comment>
<dbReference type="FunFam" id="1.20.1250.20:FF:001145">
    <property type="entry name" value="Battenin"/>
    <property type="match status" value="1"/>
</dbReference>
<dbReference type="OrthoDB" id="5965864at2759"/>
<proteinExistence type="inferred from homology"/>
<evidence type="ECO:0000256" key="7">
    <source>
        <dbReference type="RuleBase" id="RU361113"/>
    </source>
</evidence>